<protein>
    <submittedName>
        <fullName evidence="1">Uncharacterized protein</fullName>
    </submittedName>
</protein>
<name>A0AAD9PPF1_9APIC</name>
<accession>A0AAD9PPF1</accession>
<dbReference type="EMBL" id="JALLKP010000001">
    <property type="protein sequence ID" value="KAK2198426.1"/>
    <property type="molecule type" value="Genomic_DNA"/>
</dbReference>
<proteinExistence type="predicted"/>
<dbReference type="AlphaFoldDB" id="A0AAD9PPF1"/>
<keyword evidence="2" id="KW-1185">Reference proteome</keyword>
<organism evidence="1 2">
    <name type="scientific">Babesia duncani</name>
    <dbReference type="NCBI Taxonomy" id="323732"/>
    <lineage>
        <taxon>Eukaryota</taxon>
        <taxon>Sar</taxon>
        <taxon>Alveolata</taxon>
        <taxon>Apicomplexa</taxon>
        <taxon>Aconoidasida</taxon>
        <taxon>Piroplasmida</taxon>
        <taxon>Babesiidae</taxon>
        <taxon>Babesia</taxon>
    </lineage>
</organism>
<dbReference type="Proteomes" id="UP001214638">
    <property type="component" value="Unassembled WGS sequence"/>
</dbReference>
<comment type="caution">
    <text evidence="1">The sequence shown here is derived from an EMBL/GenBank/DDBJ whole genome shotgun (WGS) entry which is preliminary data.</text>
</comment>
<dbReference type="KEGG" id="bdw:94335738"/>
<sequence>MDFEIKISLVEMLWRGIRRIKSQKDPSKLSLLANIPLKGIEKLNATNFECDAIEWLKSSKCLTSDLGYYPVHGKFILAVSTKDKTVSDYEFKEVIVTSCILRAHINFVGSDEMVKTEIPYSHLVGMSVESDRIDLSCKLSSEYFNVIWLCKNDEYQKDTWTPTEDRYSLNPKQENGVPQTAGLSGRVKIAHTKNMEWDMDFDLESPKKHVENGLLIIVFFTLVSSTASIMESLVDSAYSSDLSNECLSYNKPFDEPLLGHAKMTLQSFDSVEDEPLMTSLRIYRQGKSKEMLAMFRKLYREEWESAKLAINKLCNTQQTRRAKLQQEYKRQVNALVAAIEKSHQELVTQMKELLGIIDAIKHNCAQHKELSKTEPKAKYVESNNVLIANSKDLLIATDNAIKDMDVTIQMIRQHYIKKKNDCSRALKQICVG</sequence>
<reference evidence="1" key="1">
    <citation type="journal article" date="2023" name="Nat. Microbiol.">
        <title>Babesia duncani multi-omics identifies virulence factors and drug targets.</title>
        <authorList>
            <person name="Singh P."/>
            <person name="Lonardi S."/>
            <person name="Liang Q."/>
            <person name="Vydyam P."/>
            <person name="Khabirova E."/>
            <person name="Fang T."/>
            <person name="Gihaz S."/>
            <person name="Thekkiniath J."/>
            <person name="Munshi M."/>
            <person name="Abel S."/>
            <person name="Ciampossin L."/>
            <person name="Batugedara G."/>
            <person name="Gupta M."/>
            <person name="Lu X.M."/>
            <person name="Lenz T."/>
            <person name="Chakravarty S."/>
            <person name="Cornillot E."/>
            <person name="Hu Y."/>
            <person name="Ma W."/>
            <person name="Gonzalez L.M."/>
            <person name="Sanchez S."/>
            <person name="Estrada K."/>
            <person name="Sanchez-Flores A."/>
            <person name="Montero E."/>
            <person name="Harb O.S."/>
            <person name="Le Roch K.G."/>
            <person name="Mamoun C.B."/>
        </authorList>
    </citation>
    <scope>NUCLEOTIDE SEQUENCE</scope>
    <source>
        <strain evidence="1">WA1</strain>
    </source>
</reference>
<evidence type="ECO:0000313" key="2">
    <source>
        <dbReference type="Proteomes" id="UP001214638"/>
    </source>
</evidence>
<dbReference type="RefSeq" id="XP_067805268.1">
    <property type="nucleotide sequence ID" value="XM_067946477.1"/>
</dbReference>
<gene>
    <name evidence="1" type="ORF">BdWA1_001440</name>
</gene>
<evidence type="ECO:0000313" key="1">
    <source>
        <dbReference type="EMBL" id="KAK2198426.1"/>
    </source>
</evidence>
<dbReference type="GeneID" id="94335738"/>